<evidence type="ECO:0000313" key="1">
    <source>
        <dbReference type="EMBL" id="KAK4121027.1"/>
    </source>
</evidence>
<organism evidence="1 2">
    <name type="scientific">Parathielavia appendiculata</name>
    <dbReference type="NCBI Taxonomy" id="2587402"/>
    <lineage>
        <taxon>Eukaryota</taxon>
        <taxon>Fungi</taxon>
        <taxon>Dikarya</taxon>
        <taxon>Ascomycota</taxon>
        <taxon>Pezizomycotina</taxon>
        <taxon>Sordariomycetes</taxon>
        <taxon>Sordariomycetidae</taxon>
        <taxon>Sordariales</taxon>
        <taxon>Chaetomiaceae</taxon>
        <taxon>Parathielavia</taxon>
    </lineage>
</organism>
<accession>A0AAN6Z106</accession>
<proteinExistence type="predicted"/>
<protein>
    <submittedName>
        <fullName evidence="1">Uncharacterized protein</fullName>
    </submittedName>
</protein>
<comment type="caution">
    <text evidence="1">The sequence shown here is derived from an EMBL/GenBank/DDBJ whole genome shotgun (WGS) entry which is preliminary data.</text>
</comment>
<gene>
    <name evidence="1" type="ORF">N657DRAFT_133632</name>
</gene>
<keyword evidence="2" id="KW-1185">Reference proteome</keyword>
<dbReference type="RefSeq" id="XP_062644798.1">
    <property type="nucleotide sequence ID" value="XM_062785883.1"/>
</dbReference>
<name>A0AAN6Z106_9PEZI</name>
<dbReference type="GeneID" id="87822649"/>
<dbReference type="EMBL" id="MU853235">
    <property type="protein sequence ID" value="KAK4121027.1"/>
    <property type="molecule type" value="Genomic_DNA"/>
</dbReference>
<reference evidence="1" key="1">
    <citation type="journal article" date="2023" name="Mol. Phylogenet. Evol.">
        <title>Genome-scale phylogeny and comparative genomics of the fungal order Sordariales.</title>
        <authorList>
            <person name="Hensen N."/>
            <person name="Bonometti L."/>
            <person name="Westerberg I."/>
            <person name="Brannstrom I.O."/>
            <person name="Guillou S."/>
            <person name="Cros-Aarteil S."/>
            <person name="Calhoun S."/>
            <person name="Haridas S."/>
            <person name="Kuo A."/>
            <person name="Mondo S."/>
            <person name="Pangilinan J."/>
            <person name="Riley R."/>
            <person name="LaButti K."/>
            <person name="Andreopoulos B."/>
            <person name="Lipzen A."/>
            <person name="Chen C."/>
            <person name="Yan M."/>
            <person name="Daum C."/>
            <person name="Ng V."/>
            <person name="Clum A."/>
            <person name="Steindorff A."/>
            <person name="Ohm R.A."/>
            <person name="Martin F."/>
            <person name="Silar P."/>
            <person name="Natvig D.O."/>
            <person name="Lalanne C."/>
            <person name="Gautier V."/>
            <person name="Ament-Velasquez S.L."/>
            <person name="Kruys A."/>
            <person name="Hutchinson M.I."/>
            <person name="Powell A.J."/>
            <person name="Barry K."/>
            <person name="Miller A.N."/>
            <person name="Grigoriev I.V."/>
            <person name="Debuchy R."/>
            <person name="Gladieux P."/>
            <person name="Hiltunen Thoren M."/>
            <person name="Johannesson H."/>
        </authorList>
    </citation>
    <scope>NUCLEOTIDE SEQUENCE</scope>
    <source>
        <strain evidence="1">CBS 731.68</strain>
    </source>
</reference>
<reference evidence="1" key="2">
    <citation type="submission" date="2023-05" db="EMBL/GenBank/DDBJ databases">
        <authorList>
            <consortium name="Lawrence Berkeley National Laboratory"/>
            <person name="Steindorff A."/>
            <person name="Hensen N."/>
            <person name="Bonometti L."/>
            <person name="Westerberg I."/>
            <person name="Brannstrom I.O."/>
            <person name="Guillou S."/>
            <person name="Cros-Aarteil S."/>
            <person name="Calhoun S."/>
            <person name="Haridas S."/>
            <person name="Kuo A."/>
            <person name="Mondo S."/>
            <person name="Pangilinan J."/>
            <person name="Riley R."/>
            <person name="Labutti K."/>
            <person name="Andreopoulos B."/>
            <person name="Lipzen A."/>
            <person name="Chen C."/>
            <person name="Yanf M."/>
            <person name="Daum C."/>
            <person name="Ng V."/>
            <person name="Clum A."/>
            <person name="Ohm R."/>
            <person name="Martin F."/>
            <person name="Silar P."/>
            <person name="Natvig D."/>
            <person name="Lalanne C."/>
            <person name="Gautier V."/>
            <person name="Ament-Velasquez S.L."/>
            <person name="Kruys A."/>
            <person name="Hutchinson M.I."/>
            <person name="Powell A.J."/>
            <person name="Barry K."/>
            <person name="Miller A.N."/>
            <person name="Grigoriev I.V."/>
            <person name="Debuchy R."/>
            <person name="Gladieux P."/>
            <person name="Thoren M.H."/>
            <person name="Johannesson H."/>
        </authorList>
    </citation>
    <scope>NUCLEOTIDE SEQUENCE</scope>
    <source>
        <strain evidence="1">CBS 731.68</strain>
    </source>
</reference>
<dbReference type="Proteomes" id="UP001302602">
    <property type="component" value="Unassembled WGS sequence"/>
</dbReference>
<sequence>MCPDRRAGKSNHCQVAPESRPSWHALMIYPRVELFRPRGKPNLRFGFQLAPFSDSALLSVSGLISVVYRCQLPAGVITESGFRAEWAFALDAKDKTRQSPPTRLFIQKLNDGLSLTGSAPRQDAKLIIITRTGNMRGAQLCSEYYHGVRCRLLDGHVERRTPTRATCPTWKA</sequence>
<evidence type="ECO:0000313" key="2">
    <source>
        <dbReference type="Proteomes" id="UP001302602"/>
    </source>
</evidence>
<dbReference type="AlphaFoldDB" id="A0AAN6Z106"/>